<comment type="similarity">
    <text evidence="1">Belongs to the FGGY kinase family.</text>
</comment>
<protein>
    <recommendedName>
        <fullName evidence="4">USP domain-containing protein</fullName>
    </recommendedName>
</protein>
<dbReference type="NCBIfam" id="TIGR01315">
    <property type="entry name" value="5C_CHO_kinase"/>
    <property type="match status" value="1"/>
</dbReference>
<dbReference type="InterPro" id="IPR043129">
    <property type="entry name" value="ATPase_NBD"/>
</dbReference>
<sequence>MTKYNNIIVDVVDGVSVDKIKGIGFDATCSLAVVDANHDPVTVCPFGNKERNVILWMDHRAVGEAEHINSMKHEVLDYVGGKMSPEMEMPKLLWLKKNVQQSWEKIGKIFDLPDFLTWKATGDDSRSLCSLVCKWGFLCRNKGDCNWSASFLKEIGLSELLDNDCYKIGSRVLAPGHPVGMGLTESVANEVGLIPGTPVATSIIDAHAGVLGMIGCNGAQENMFEKRLGIVCGTSSCHMCLSTGPKFIKGVWGPYFGAIIDDYWLNEAGQSATGKLIDHIIESHPAYETLNEKIPKREIYAYLEDLLEKTAVNVGCSLEKLVKDLHVYPDFHGNRSPLADPDMKGMIIGLTLAKDELDLAKLYLATLQGLAYGTRHIIESLISGGYNITEIGMCGGLVKSKLFVQTNADAIQVPVLLPEENESVLLGSAILARVAAGHSESLTAAIMKMFCSASSIMPNVVTKRMTSNNGIMVMLIGTKEEDIATEPAQKPLFMEDMSEAELASAMDMLGGLENLGNACYINVVVYCWKSEPELKNSIVDFASEGFGFEPISGVISAMKDVYSRLDKNNNAHPMLLVTQILSAFPRFAERGEGGRFSQQDANELFLELMTVLKQKLLPIKAENQINTYLSVIDQYFGGSFN</sequence>
<dbReference type="InterPro" id="IPR018484">
    <property type="entry name" value="FGGY_N"/>
</dbReference>
<dbReference type="GO" id="GO:0019321">
    <property type="term" value="P:pentose metabolic process"/>
    <property type="evidence" value="ECO:0007669"/>
    <property type="project" value="TreeGrafter"/>
</dbReference>
<accession>A0AA88KSP4</accession>
<proteinExistence type="inferred from homology"/>
<feature type="domain" description="USP" evidence="4">
    <location>
        <begin position="510"/>
        <end position="641"/>
    </location>
</feature>
<comment type="caution">
    <text evidence="5">The sequence shown here is derived from an EMBL/GenBank/DDBJ whole genome shotgun (WGS) entry which is preliminary data.</text>
</comment>
<dbReference type="CDD" id="cd07782">
    <property type="entry name" value="ASKHA_NBD_FGGY_D-RBK"/>
    <property type="match status" value="1"/>
</dbReference>
<dbReference type="SUPFAM" id="SSF53067">
    <property type="entry name" value="Actin-like ATPase domain"/>
    <property type="match status" value="2"/>
</dbReference>
<dbReference type="InterPro" id="IPR028889">
    <property type="entry name" value="USP"/>
</dbReference>
<dbReference type="AlphaFoldDB" id="A0AA88KSP4"/>
<dbReference type="EMBL" id="JAVRJZ010006064">
    <property type="protein sequence ID" value="KAK2701307.1"/>
    <property type="molecule type" value="Genomic_DNA"/>
</dbReference>
<evidence type="ECO:0000259" key="4">
    <source>
        <dbReference type="PROSITE" id="PS50235"/>
    </source>
</evidence>
<evidence type="ECO:0000256" key="2">
    <source>
        <dbReference type="ARBA" id="ARBA00022679"/>
    </source>
</evidence>
<dbReference type="GO" id="GO:0005737">
    <property type="term" value="C:cytoplasm"/>
    <property type="evidence" value="ECO:0007669"/>
    <property type="project" value="TreeGrafter"/>
</dbReference>
<dbReference type="Pfam" id="PF00443">
    <property type="entry name" value="UCH"/>
    <property type="match status" value="1"/>
</dbReference>
<dbReference type="GO" id="GO:0016579">
    <property type="term" value="P:protein deubiquitination"/>
    <property type="evidence" value="ECO:0007669"/>
    <property type="project" value="InterPro"/>
</dbReference>
<dbReference type="Gene3D" id="3.30.420.40">
    <property type="match status" value="1"/>
</dbReference>
<dbReference type="InterPro" id="IPR006003">
    <property type="entry name" value="FGGY_RbtK-like"/>
</dbReference>
<reference evidence="5" key="1">
    <citation type="submission" date="2023-07" db="EMBL/GenBank/DDBJ databases">
        <title>Chromosome-level genome assembly of Artemia franciscana.</title>
        <authorList>
            <person name="Jo E."/>
        </authorList>
    </citation>
    <scope>NUCLEOTIDE SEQUENCE</scope>
    <source>
        <tissue evidence="5">Whole body</tissue>
    </source>
</reference>
<gene>
    <name evidence="5" type="ORF">QYM36_020044</name>
</gene>
<dbReference type="PANTHER" id="PTHR43435">
    <property type="entry name" value="RIBULOKINASE"/>
    <property type="match status" value="1"/>
</dbReference>
<dbReference type="Pfam" id="PF02782">
    <property type="entry name" value="FGGY_C"/>
    <property type="match status" value="1"/>
</dbReference>
<dbReference type="InterPro" id="IPR038765">
    <property type="entry name" value="Papain-like_cys_pep_sf"/>
</dbReference>
<organism evidence="5 6">
    <name type="scientific">Artemia franciscana</name>
    <name type="common">Brine shrimp</name>
    <name type="synonym">Artemia sanfranciscana</name>
    <dbReference type="NCBI Taxonomy" id="6661"/>
    <lineage>
        <taxon>Eukaryota</taxon>
        <taxon>Metazoa</taxon>
        <taxon>Ecdysozoa</taxon>
        <taxon>Arthropoda</taxon>
        <taxon>Crustacea</taxon>
        <taxon>Branchiopoda</taxon>
        <taxon>Anostraca</taxon>
        <taxon>Artemiidae</taxon>
        <taxon>Artemia</taxon>
    </lineage>
</organism>
<dbReference type="SUPFAM" id="SSF54001">
    <property type="entry name" value="Cysteine proteinases"/>
    <property type="match status" value="1"/>
</dbReference>
<keyword evidence="2" id="KW-0808">Transferase</keyword>
<name>A0AA88KSP4_ARTSF</name>
<dbReference type="GO" id="GO:0004843">
    <property type="term" value="F:cysteine-type deubiquitinase activity"/>
    <property type="evidence" value="ECO:0007669"/>
    <property type="project" value="InterPro"/>
</dbReference>
<evidence type="ECO:0000313" key="5">
    <source>
        <dbReference type="EMBL" id="KAK2701307.1"/>
    </source>
</evidence>
<evidence type="ECO:0000313" key="6">
    <source>
        <dbReference type="Proteomes" id="UP001187531"/>
    </source>
</evidence>
<dbReference type="InterPro" id="IPR001394">
    <property type="entry name" value="Peptidase_C19_UCH"/>
</dbReference>
<dbReference type="Proteomes" id="UP001187531">
    <property type="component" value="Unassembled WGS sequence"/>
</dbReference>
<dbReference type="Pfam" id="PF00370">
    <property type="entry name" value="FGGY_N"/>
    <property type="match status" value="1"/>
</dbReference>
<evidence type="ECO:0000256" key="1">
    <source>
        <dbReference type="ARBA" id="ARBA00009156"/>
    </source>
</evidence>
<dbReference type="GO" id="GO:0019150">
    <property type="term" value="F:D-ribulokinase activity"/>
    <property type="evidence" value="ECO:0007669"/>
    <property type="project" value="TreeGrafter"/>
</dbReference>
<dbReference type="PANTHER" id="PTHR43435:SF4">
    <property type="entry name" value="FGGY CARBOHYDRATE KINASE DOMAIN-CONTAINING PROTEIN"/>
    <property type="match status" value="1"/>
</dbReference>
<dbReference type="Gene3D" id="1.20.58.2240">
    <property type="match status" value="1"/>
</dbReference>
<keyword evidence="3" id="KW-0418">Kinase</keyword>
<keyword evidence="6" id="KW-1185">Reference proteome</keyword>
<dbReference type="InterPro" id="IPR018485">
    <property type="entry name" value="FGGY_C"/>
</dbReference>
<dbReference type="PROSITE" id="PS50235">
    <property type="entry name" value="USP_3"/>
    <property type="match status" value="1"/>
</dbReference>
<evidence type="ECO:0000256" key="3">
    <source>
        <dbReference type="ARBA" id="ARBA00022777"/>
    </source>
</evidence>
<dbReference type="Gene3D" id="3.90.70.10">
    <property type="entry name" value="Cysteine proteinases"/>
    <property type="match status" value="1"/>
</dbReference>